<keyword evidence="5" id="KW-1185">Reference proteome</keyword>
<dbReference type="InterPro" id="IPR041614">
    <property type="entry name" value="DprA_WH"/>
</dbReference>
<dbReference type="AlphaFoldDB" id="A0A1I1N310"/>
<dbReference type="PANTHER" id="PTHR43022:SF1">
    <property type="entry name" value="PROTEIN SMF"/>
    <property type="match status" value="1"/>
</dbReference>
<dbReference type="GO" id="GO:0009294">
    <property type="term" value="P:DNA-mediated transformation"/>
    <property type="evidence" value="ECO:0007669"/>
    <property type="project" value="InterPro"/>
</dbReference>
<dbReference type="Pfam" id="PF17782">
    <property type="entry name" value="WHD_DprA"/>
    <property type="match status" value="1"/>
</dbReference>
<dbReference type="STRING" id="927664.SAMN05421780_11235"/>
<dbReference type="EMBL" id="FOLE01000012">
    <property type="protein sequence ID" value="SFC91582.1"/>
    <property type="molecule type" value="Genomic_DNA"/>
</dbReference>
<dbReference type="Pfam" id="PF02481">
    <property type="entry name" value="DNA_processg_A"/>
    <property type="match status" value="1"/>
</dbReference>
<accession>A0A1I1N310</accession>
<reference evidence="4 5" key="1">
    <citation type="submission" date="2016-10" db="EMBL/GenBank/DDBJ databases">
        <authorList>
            <person name="de Groot N.N."/>
        </authorList>
    </citation>
    <scope>NUCLEOTIDE SEQUENCE [LARGE SCALE GENOMIC DNA]</scope>
    <source>
        <strain evidence="4 5">DSM 6793</strain>
    </source>
</reference>
<proteinExistence type="inferred from homology"/>
<evidence type="ECO:0000259" key="2">
    <source>
        <dbReference type="Pfam" id="PF02481"/>
    </source>
</evidence>
<sequence>MYHEPNNQTAKHYQLALGFIAGIGDMLTRQLISYCGSAQGVFRQNKGQLMRIPNIGEVLADSIISSRDGALKAAETEIRKAENTGSQILFYTDDNYPERLKSIANAPTVLYLAGNVDLNNPKILGIVGTRRASDYGRRITEEILQELRPHNCLIVSGLAYGIDIAAHRAALREGLPTVGVMASGLDIIYPAEHQVTAATMRETNGGLLTENRFGCTPDAPRFPARNRIIAGMVDAVLVVEAAASGGALITAEIANSYNKDVFAVPGNVHQKSSEGCNNLIFNNKANLVTSAQHIEYLLNWAATDTPTTRNKQKAKPNFEAHSPEETAVLLKLYEQPEIHIDELSWQTQIQISQLASILLQLELQGLVKALAGKKFALTILT</sequence>
<comment type="similarity">
    <text evidence="1">Belongs to the DprA/Smf family.</text>
</comment>
<dbReference type="InterPro" id="IPR036388">
    <property type="entry name" value="WH-like_DNA-bd_sf"/>
</dbReference>
<dbReference type="InterPro" id="IPR010994">
    <property type="entry name" value="RuvA_2-like"/>
</dbReference>
<dbReference type="Gene3D" id="1.10.10.10">
    <property type="entry name" value="Winged helix-like DNA-binding domain superfamily/Winged helix DNA-binding domain"/>
    <property type="match status" value="1"/>
</dbReference>
<name>A0A1I1N310_9BACT</name>
<dbReference type="InterPro" id="IPR003488">
    <property type="entry name" value="DprA"/>
</dbReference>
<dbReference type="SUPFAM" id="SSF102405">
    <property type="entry name" value="MCP/YpsA-like"/>
    <property type="match status" value="1"/>
</dbReference>
<feature type="domain" description="Smf/DprA SLOG" evidence="2">
    <location>
        <begin position="88"/>
        <end position="294"/>
    </location>
</feature>
<dbReference type="Gene3D" id="3.40.50.450">
    <property type="match status" value="1"/>
</dbReference>
<evidence type="ECO:0000313" key="4">
    <source>
        <dbReference type="EMBL" id="SFC91582.1"/>
    </source>
</evidence>
<protein>
    <submittedName>
        <fullName evidence="4">DNA processing protein</fullName>
    </submittedName>
</protein>
<gene>
    <name evidence="4" type="ORF">SAMN05421780_11235</name>
</gene>
<dbReference type="RefSeq" id="WP_091516074.1">
    <property type="nucleotide sequence ID" value="NZ_FOLE01000012.1"/>
</dbReference>
<dbReference type="OrthoDB" id="9785707at2"/>
<dbReference type="InterPro" id="IPR057666">
    <property type="entry name" value="DrpA_SLOG"/>
</dbReference>
<dbReference type="Proteomes" id="UP000199514">
    <property type="component" value="Unassembled WGS sequence"/>
</dbReference>
<feature type="domain" description="DprA winged helix" evidence="3">
    <location>
        <begin position="313"/>
        <end position="373"/>
    </location>
</feature>
<dbReference type="PANTHER" id="PTHR43022">
    <property type="entry name" value="PROTEIN SMF"/>
    <property type="match status" value="1"/>
</dbReference>
<evidence type="ECO:0000259" key="3">
    <source>
        <dbReference type="Pfam" id="PF17782"/>
    </source>
</evidence>
<dbReference type="SUPFAM" id="SSF47781">
    <property type="entry name" value="RuvA domain 2-like"/>
    <property type="match status" value="1"/>
</dbReference>
<evidence type="ECO:0000256" key="1">
    <source>
        <dbReference type="ARBA" id="ARBA00006525"/>
    </source>
</evidence>
<dbReference type="NCBIfam" id="TIGR00732">
    <property type="entry name" value="dprA"/>
    <property type="match status" value="1"/>
</dbReference>
<evidence type="ECO:0000313" key="5">
    <source>
        <dbReference type="Proteomes" id="UP000199514"/>
    </source>
</evidence>
<organism evidence="4 5">
    <name type="scientific">Flexibacter flexilis DSM 6793</name>
    <dbReference type="NCBI Taxonomy" id="927664"/>
    <lineage>
        <taxon>Bacteria</taxon>
        <taxon>Pseudomonadati</taxon>
        <taxon>Bacteroidota</taxon>
        <taxon>Cytophagia</taxon>
        <taxon>Cytophagales</taxon>
        <taxon>Flexibacteraceae</taxon>
        <taxon>Flexibacter</taxon>
    </lineage>
</organism>